<dbReference type="Proteomes" id="UP001596170">
    <property type="component" value="Unassembled WGS sequence"/>
</dbReference>
<protein>
    <recommendedName>
        <fullName evidence="3">HNH endonuclease</fullName>
    </recommendedName>
</protein>
<organism evidence="1 2">
    <name type="scientific">Paenisporosarcina macmurdoensis</name>
    <dbReference type="NCBI Taxonomy" id="212659"/>
    <lineage>
        <taxon>Bacteria</taxon>
        <taxon>Bacillati</taxon>
        <taxon>Bacillota</taxon>
        <taxon>Bacilli</taxon>
        <taxon>Bacillales</taxon>
        <taxon>Caryophanaceae</taxon>
        <taxon>Paenisporosarcina</taxon>
    </lineage>
</organism>
<gene>
    <name evidence="1" type="ORF">ACFPYN_11865</name>
</gene>
<reference evidence="2" key="1">
    <citation type="journal article" date="2019" name="Int. J. Syst. Evol. Microbiol.">
        <title>The Global Catalogue of Microorganisms (GCM) 10K type strain sequencing project: providing services to taxonomists for standard genome sequencing and annotation.</title>
        <authorList>
            <consortium name="The Broad Institute Genomics Platform"/>
            <consortium name="The Broad Institute Genome Sequencing Center for Infectious Disease"/>
            <person name="Wu L."/>
            <person name="Ma J."/>
        </authorList>
    </citation>
    <scope>NUCLEOTIDE SEQUENCE [LARGE SCALE GENOMIC DNA]</scope>
    <source>
        <strain evidence="2">CCUG 54527</strain>
    </source>
</reference>
<dbReference type="EMBL" id="JBHSRI010000018">
    <property type="protein sequence ID" value="MFC6040117.1"/>
    <property type="molecule type" value="Genomic_DNA"/>
</dbReference>
<name>A0ABW1LAY3_9BACL</name>
<proteinExistence type="predicted"/>
<keyword evidence="2" id="KW-1185">Reference proteome</keyword>
<evidence type="ECO:0008006" key="3">
    <source>
        <dbReference type="Google" id="ProtNLM"/>
    </source>
</evidence>
<dbReference type="RefSeq" id="WP_377734415.1">
    <property type="nucleotide sequence ID" value="NZ_JBHSRI010000018.1"/>
</dbReference>
<dbReference type="Gene3D" id="1.10.30.50">
    <property type="match status" value="1"/>
</dbReference>
<evidence type="ECO:0000313" key="2">
    <source>
        <dbReference type="Proteomes" id="UP001596170"/>
    </source>
</evidence>
<sequence>MFEMNLYSMENLNKLKKSISAEMPEVIERIEKHKAEKLQLVRKGNRKKGVVWRKKNPEQSALNDHIRRTRKALLPSTLTPEQESLLKDIQNNKCILSNIPAYSDFKNRRTNFTLEHFIPIVWGVGGTTWENCYYMNDVLNSSKGNRNPFYWITAQPEHIQNNFHTVLVPMMAERNRMTTGEFTTYVNEAYENYKNW</sequence>
<accession>A0ABW1LAY3</accession>
<comment type="caution">
    <text evidence="1">The sequence shown here is derived from an EMBL/GenBank/DDBJ whole genome shotgun (WGS) entry which is preliminary data.</text>
</comment>
<evidence type="ECO:0000313" key="1">
    <source>
        <dbReference type="EMBL" id="MFC6040117.1"/>
    </source>
</evidence>